<keyword evidence="3" id="KW-1185">Reference proteome</keyword>
<organism evidence="2 3">
    <name type="scientific">Podila minutissima</name>
    <dbReference type="NCBI Taxonomy" id="64525"/>
    <lineage>
        <taxon>Eukaryota</taxon>
        <taxon>Fungi</taxon>
        <taxon>Fungi incertae sedis</taxon>
        <taxon>Mucoromycota</taxon>
        <taxon>Mortierellomycotina</taxon>
        <taxon>Mortierellomycetes</taxon>
        <taxon>Mortierellales</taxon>
        <taxon>Mortierellaceae</taxon>
        <taxon>Podila</taxon>
    </lineage>
</organism>
<name>A0A9P5VPS2_9FUNG</name>
<keyword evidence="1" id="KW-0175">Coiled coil</keyword>
<dbReference type="EMBL" id="JAAAUY010000086">
    <property type="protein sequence ID" value="KAF9335776.1"/>
    <property type="molecule type" value="Genomic_DNA"/>
</dbReference>
<evidence type="ECO:0000313" key="3">
    <source>
        <dbReference type="Proteomes" id="UP000696485"/>
    </source>
</evidence>
<reference evidence="2" key="1">
    <citation type="journal article" date="2020" name="Fungal Divers.">
        <title>Resolving the Mortierellaceae phylogeny through synthesis of multi-gene phylogenetics and phylogenomics.</title>
        <authorList>
            <person name="Vandepol N."/>
            <person name="Liber J."/>
            <person name="Desiro A."/>
            <person name="Na H."/>
            <person name="Kennedy M."/>
            <person name="Barry K."/>
            <person name="Grigoriev I.V."/>
            <person name="Miller A.N."/>
            <person name="O'Donnell K."/>
            <person name="Stajich J.E."/>
            <person name="Bonito G."/>
        </authorList>
    </citation>
    <scope>NUCLEOTIDE SEQUENCE</scope>
    <source>
        <strain evidence="2">NVP1</strain>
    </source>
</reference>
<sequence>MTPLHSHINASTGSNQDEQRLLNESLRSLLIRLDETESDIQEANENLESIRDTFKHTHDNLRDARKVLKEYQQLIKQGDHPTETATTAATTTTTVPAADVEQELARTKEELIKAQALNKDLEAANENLRKAAKTLLPRSDKLREVFRIYKLAYPQVVMFKRREYYILSRMKNSMRSAESRFLTKFRQDDQPSILHEFTNVPNGTYLSHNLREKLKGKILFDNNYFALEGGYTESQMLEDIEAIYNNEL</sequence>
<dbReference type="AlphaFoldDB" id="A0A9P5VPS2"/>
<feature type="coiled-coil region" evidence="1">
    <location>
        <begin position="26"/>
        <end position="53"/>
    </location>
</feature>
<evidence type="ECO:0000313" key="2">
    <source>
        <dbReference type="EMBL" id="KAF9335776.1"/>
    </source>
</evidence>
<gene>
    <name evidence="2" type="ORF">BG006_010666</name>
</gene>
<accession>A0A9P5VPS2</accession>
<feature type="coiled-coil region" evidence="1">
    <location>
        <begin position="97"/>
        <end position="134"/>
    </location>
</feature>
<dbReference type="Proteomes" id="UP000696485">
    <property type="component" value="Unassembled WGS sequence"/>
</dbReference>
<proteinExistence type="predicted"/>
<comment type="caution">
    <text evidence="2">The sequence shown here is derived from an EMBL/GenBank/DDBJ whole genome shotgun (WGS) entry which is preliminary data.</text>
</comment>
<evidence type="ECO:0000256" key="1">
    <source>
        <dbReference type="SAM" id="Coils"/>
    </source>
</evidence>
<protein>
    <submittedName>
        <fullName evidence="2">Uncharacterized protein</fullName>
    </submittedName>
</protein>